<protein>
    <submittedName>
        <fullName evidence="8">MFS transporter</fullName>
    </submittedName>
</protein>
<dbReference type="EMBL" id="JAVREH010000004">
    <property type="protein sequence ID" value="MDT0260616.1"/>
    <property type="molecule type" value="Genomic_DNA"/>
</dbReference>
<feature type="transmembrane region" description="Helical" evidence="6">
    <location>
        <begin position="370"/>
        <end position="390"/>
    </location>
</feature>
<evidence type="ECO:0000256" key="1">
    <source>
        <dbReference type="ARBA" id="ARBA00004651"/>
    </source>
</evidence>
<evidence type="ECO:0000256" key="6">
    <source>
        <dbReference type="SAM" id="Phobius"/>
    </source>
</evidence>
<evidence type="ECO:0000256" key="3">
    <source>
        <dbReference type="ARBA" id="ARBA00022692"/>
    </source>
</evidence>
<feature type="transmembrane region" description="Helical" evidence="6">
    <location>
        <begin position="280"/>
        <end position="298"/>
    </location>
</feature>
<dbReference type="InterPro" id="IPR020846">
    <property type="entry name" value="MFS_dom"/>
</dbReference>
<feature type="transmembrane region" description="Helical" evidence="6">
    <location>
        <begin position="254"/>
        <end position="273"/>
    </location>
</feature>
<evidence type="ECO:0000256" key="5">
    <source>
        <dbReference type="ARBA" id="ARBA00023136"/>
    </source>
</evidence>
<dbReference type="PROSITE" id="PS50850">
    <property type="entry name" value="MFS"/>
    <property type="match status" value="1"/>
</dbReference>
<feature type="transmembrane region" description="Helical" evidence="6">
    <location>
        <begin position="219"/>
        <end position="242"/>
    </location>
</feature>
<dbReference type="Proteomes" id="UP001183176">
    <property type="component" value="Unassembled WGS sequence"/>
</dbReference>
<evidence type="ECO:0000313" key="8">
    <source>
        <dbReference type="EMBL" id="MDT0260616.1"/>
    </source>
</evidence>
<reference evidence="9" key="1">
    <citation type="submission" date="2023-07" db="EMBL/GenBank/DDBJ databases">
        <title>30 novel species of actinomycetes from the DSMZ collection.</title>
        <authorList>
            <person name="Nouioui I."/>
        </authorList>
    </citation>
    <scope>NUCLEOTIDE SEQUENCE [LARGE SCALE GENOMIC DNA]</scope>
    <source>
        <strain evidence="9">DSM 44399</strain>
    </source>
</reference>
<dbReference type="InterPro" id="IPR052425">
    <property type="entry name" value="Uncharacterized_MFS-type"/>
</dbReference>
<keyword evidence="2" id="KW-1003">Cell membrane</keyword>
<gene>
    <name evidence="8" type="ORF">RM423_04340</name>
</gene>
<evidence type="ECO:0000259" key="7">
    <source>
        <dbReference type="PROSITE" id="PS50850"/>
    </source>
</evidence>
<comment type="subcellular location">
    <subcellularLocation>
        <location evidence="1">Cell membrane</location>
        <topology evidence="1">Multi-pass membrane protein</topology>
    </subcellularLocation>
</comment>
<dbReference type="InterPro" id="IPR036259">
    <property type="entry name" value="MFS_trans_sf"/>
</dbReference>
<feature type="domain" description="Major facilitator superfamily (MFS) profile" evidence="7">
    <location>
        <begin position="11"/>
        <end position="396"/>
    </location>
</feature>
<proteinExistence type="predicted"/>
<keyword evidence="5 6" id="KW-0472">Membrane</keyword>
<accession>A0ABU2J795</accession>
<keyword evidence="4 6" id="KW-1133">Transmembrane helix</keyword>
<evidence type="ECO:0000256" key="2">
    <source>
        <dbReference type="ARBA" id="ARBA00022475"/>
    </source>
</evidence>
<organism evidence="8 9">
    <name type="scientific">Jatrophihabitans lederbergiae</name>
    <dbReference type="NCBI Taxonomy" id="3075547"/>
    <lineage>
        <taxon>Bacteria</taxon>
        <taxon>Bacillati</taxon>
        <taxon>Actinomycetota</taxon>
        <taxon>Actinomycetes</taxon>
        <taxon>Jatrophihabitantales</taxon>
        <taxon>Jatrophihabitantaceae</taxon>
        <taxon>Jatrophihabitans</taxon>
    </lineage>
</organism>
<keyword evidence="9" id="KW-1185">Reference proteome</keyword>
<comment type="caution">
    <text evidence="8">The sequence shown here is derived from an EMBL/GenBank/DDBJ whole genome shotgun (WGS) entry which is preliminary data.</text>
</comment>
<feature type="transmembrane region" description="Helical" evidence="6">
    <location>
        <begin position="12"/>
        <end position="31"/>
    </location>
</feature>
<dbReference type="Gene3D" id="1.20.1250.20">
    <property type="entry name" value="MFS general substrate transporter like domains"/>
    <property type="match status" value="2"/>
</dbReference>
<evidence type="ECO:0000256" key="4">
    <source>
        <dbReference type="ARBA" id="ARBA00022989"/>
    </source>
</evidence>
<feature type="transmembrane region" description="Helical" evidence="6">
    <location>
        <begin position="304"/>
        <end position="321"/>
    </location>
</feature>
<sequence length="401" mass="41404">MPATLNKISPVRFIVGFGIVSALADVVYEGARSVIGPYLGSLGASAATVGLITGAGEAAALVLRLFTGRLTDRTGRPWPQAIAGYALTAICVPLLALTGSLAAAGLLYNGERVGKAVRTPARDSMLAHASAELGRGYAFGLHEALDQLGAMAGPLLIAATLALGGHYRLSFALLAVPGALALLMLTRLRSAAPDPADWEPAARVSENKRLRLEAGLPRAFWQYAAFSTATMLGFSTWAVLAFHLTSRHLVPSPVVPVLYALAMAAASIAAVGFGRIYDRVGLRGLVVLPPLAALVPFLSFSDAPVAFVAGAVVWGAGMGVHDSTMRAAVADFVPAHRRGAGYGTFTALYGIAWLVGAAAIGYLYEHGTAAAAGFVATAQLIALGLLVPLLRGQAREADQAR</sequence>
<name>A0ABU2J795_9ACTN</name>
<dbReference type="PANTHER" id="PTHR42688:SF1">
    <property type="entry name" value="BLR5212 PROTEIN"/>
    <property type="match status" value="1"/>
</dbReference>
<feature type="transmembrane region" description="Helical" evidence="6">
    <location>
        <begin position="342"/>
        <end position="364"/>
    </location>
</feature>
<dbReference type="RefSeq" id="WP_311421773.1">
    <property type="nucleotide sequence ID" value="NZ_JAVREH010000004.1"/>
</dbReference>
<evidence type="ECO:0000313" key="9">
    <source>
        <dbReference type="Proteomes" id="UP001183176"/>
    </source>
</evidence>
<feature type="transmembrane region" description="Helical" evidence="6">
    <location>
        <begin position="169"/>
        <end position="186"/>
    </location>
</feature>
<feature type="transmembrane region" description="Helical" evidence="6">
    <location>
        <begin position="82"/>
        <end position="108"/>
    </location>
</feature>
<keyword evidence="3 6" id="KW-0812">Transmembrane</keyword>
<dbReference type="InterPro" id="IPR011701">
    <property type="entry name" value="MFS"/>
</dbReference>
<dbReference type="SUPFAM" id="SSF103473">
    <property type="entry name" value="MFS general substrate transporter"/>
    <property type="match status" value="1"/>
</dbReference>
<feature type="transmembrane region" description="Helical" evidence="6">
    <location>
        <begin position="38"/>
        <end position="62"/>
    </location>
</feature>
<dbReference type="Pfam" id="PF07690">
    <property type="entry name" value="MFS_1"/>
    <property type="match status" value="1"/>
</dbReference>
<dbReference type="CDD" id="cd17370">
    <property type="entry name" value="MFS_MJ1317_like"/>
    <property type="match status" value="1"/>
</dbReference>
<dbReference type="PANTHER" id="PTHR42688">
    <property type="entry name" value="CONSERVED PROTEIN"/>
    <property type="match status" value="1"/>
</dbReference>